<feature type="domain" description="Type VII secretion system protein EssD-like" evidence="1">
    <location>
        <begin position="87"/>
        <end position="216"/>
    </location>
</feature>
<dbReference type="Gene3D" id="3.40.570.10">
    <property type="entry name" value="Extracellular Endonuclease, subunit A"/>
    <property type="match status" value="1"/>
</dbReference>
<gene>
    <name evidence="2" type="ORF">QJ043_07405</name>
</gene>
<evidence type="ECO:0000313" key="3">
    <source>
        <dbReference type="Proteomes" id="UP001431693"/>
    </source>
</evidence>
<protein>
    <submittedName>
        <fullName evidence="2">DNA/RNA non-specific endonuclease</fullName>
    </submittedName>
</protein>
<name>A0ABT6ZLI6_9ACTN</name>
<comment type="caution">
    <text evidence="2">The sequence shown here is derived from an EMBL/GenBank/DDBJ whole genome shotgun (WGS) entry which is preliminary data.</text>
</comment>
<dbReference type="InterPro" id="IPR044929">
    <property type="entry name" value="DNA/RNA_non-sp_Endonuclease_sf"/>
</dbReference>
<keyword evidence="2" id="KW-0255">Endonuclease</keyword>
<dbReference type="Pfam" id="PF13930">
    <property type="entry name" value="Endonuclea_NS_2"/>
    <property type="match status" value="1"/>
</dbReference>
<dbReference type="EMBL" id="JASJEX010000003">
    <property type="protein sequence ID" value="MDJ1129901.1"/>
    <property type="molecule type" value="Genomic_DNA"/>
</dbReference>
<keyword evidence="3" id="KW-1185">Reference proteome</keyword>
<evidence type="ECO:0000259" key="1">
    <source>
        <dbReference type="Pfam" id="PF13930"/>
    </source>
</evidence>
<dbReference type="Proteomes" id="UP001431693">
    <property type="component" value="Unassembled WGS sequence"/>
</dbReference>
<reference evidence="2" key="1">
    <citation type="submission" date="2023-05" db="EMBL/GenBank/DDBJ databases">
        <title>[olsenella] sp. nov., isolated from a pig farm feces dump.</title>
        <authorList>
            <person name="Chang Y.-H."/>
        </authorList>
    </citation>
    <scope>NUCLEOTIDE SEQUENCE</scope>
    <source>
        <strain evidence="2">YH-ols2217</strain>
    </source>
</reference>
<accession>A0ABT6ZLI6</accession>
<keyword evidence="2" id="KW-0378">Hydrolase</keyword>
<dbReference type="GO" id="GO:0004519">
    <property type="term" value="F:endonuclease activity"/>
    <property type="evidence" value="ECO:0007669"/>
    <property type="project" value="UniProtKB-KW"/>
</dbReference>
<proteinExistence type="predicted"/>
<sequence>MAKRRRGQRKRLSVLWVVLIGAVVVALSWAGATGRLPMPTWAPSLLSGAADVPADDRVAPAYTGDIVTDGGSPTFSDDMYAGAVEGFEVYGELDPLGRVTGCSATISDATLEAGDEERGDIGFIKPTGWVQGDYDFVDGGKLYNRCHLIAHSLTGQDANERNLLTGTRSMNLAMIPYENAVADYVEDTDDECLYRVVPVFDGDDLVCQGVWIEAASVADQGKSLSFRVFVHNVEPGVSIDYATGENHAA</sequence>
<dbReference type="RefSeq" id="WP_283713021.1">
    <property type="nucleotide sequence ID" value="NZ_JASJEW010000002.1"/>
</dbReference>
<dbReference type="InterPro" id="IPR044927">
    <property type="entry name" value="Endonuclea_NS_2"/>
</dbReference>
<organism evidence="2 3">
    <name type="scientific">Kribbibacterium absianum</name>
    <dbReference type="NCBI Taxonomy" id="3044210"/>
    <lineage>
        <taxon>Bacteria</taxon>
        <taxon>Bacillati</taxon>
        <taxon>Actinomycetota</taxon>
        <taxon>Coriobacteriia</taxon>
        <taxon>Coriobacteriales</taxon>
        <taxon>Kribbibacteriaceae</taxon>
        <taxon>Kribbibacterium</taxon>
    </lineage>
</organism>
<evidence type="ECO:0000313" key="2">
    <source>
        <dbReference type="EMBL" id="MDJ1129901.1"/>
    </source>
</evidence>
<keyword evidence="2" id="KW-0540">Nuclease</keyword>